<protein>
    <recommendedName>
        <fullName evidence="5">CoA protein activase</fullName>
    </recommendedName>
</protein>
<dbReference type="InterPro" id="IPR002731">
    <property type="entry name" value="ATPase_BadF"/>
</dbReference>
<dbReference type="Pfam" id="PF09989">
    <property type="entry name" value="DUF2229"/>
    <property type="match status" value="1"/>
</dbReference>
<proteinExistence type="predicted"/>
<dbReference type="EMBL" id="NASK01000097">
    <property type="protein sequence ID" value="OTQ49217.1"/>
    <property type="molecule type" value="Genomic_DNA"/>
</dbReference>
<dbReference type="CDD" id="cd24035">
    <property type="entry name" value="ASKHA_NBD_O66634-like_rpt2"/>
    <property type="match status" value="1"/>
</dbReference>
<dbReference type="InterPro" id="IPR018709">
    <property type="entry name" value="CoA_activase_DUF2229"/>
</dbReference>
<dbReference type="CDD" id="cd24034">
    <property type="entry name" value="ASKHA_NBD_O66634-like_rpt1"/>
    <property type="match status" value="1"/>
</dbReference>
<dbReference type="Pfam" id="PF01869">
    <property type="entry name" value="BcrAD_BadFG"/>
    <property type="match status" value="2"/>
</dbReference>
<evidence type="ECO:0008006" key="5">
    <source>
        <dbReference type="Google" id="ProtNLM"/>
    </source>
</evidence>
<dbReference type="PANTHER" id="PTHR32329">
    <property type="entry name" value="BIFUNCTIONAL PROTEIN [INCLUDES 2-HYDROXYACYL-COA DEHYDRATASE (N-TER) AND ITS ACTIVATOR DOMAIN (C_TERM)-RELATED"/>
    <property type="match status" value="1"/>
</dbReference>
<sequence>MSKMYRLGLDVGSTTAKCVVLDEQDNFVYTNYVRHNTHIVPTVLSLLDEIKQQLGEDIVLSVKVTGSAGMGISEKADIAFIQEVVAASEVVQRKYPEVRTLIDIGGEDSKMIFFFPDRPPDIRMNGSCAGGTGAFIDQMATLLNTPVQEFDLLATQHDKVYPIASRCGVFAKTDVQNLISRNVSKANIAYSVLHAVCIQLVNTLARGYDIVPKVMLIGGPFSFIPTLGKAALETLKLNEDQIVTTEHPTLLSAWGAAIHAIERSQLTLTEFIDRLNASTKIQVNQSFRLKPLFNQALSFDDWQQKRKYIQIPRLALTAYQKQKAYLGIDSGSTTTKITLISEDDELLFTYYAPNNGHSITALIKGLTVLKDEIAASGKEIIIARTGVTGYGEELLKAAFAIDDGLVETMAHFAAAKHIDPKVSFIMDIGGQDMKAIFIANGVVNHIELNEACSSGCGSFIETFAKSLNSNTIDFADAACKSNNPCDLGTRCTVFMNSKVKQALRENATMGDISAGLAFSVIKNAIHKVLKLHDMRKLGDHIVVQGGTFKNPAVFRALEQLTGAQIASSNIPELMGAYGAALVAKNHYAQQQTPSQFIGLDNLHKAEDNKAKPSRCKGCENKCDIMIYRFANGQRYYSGNKCERFLSNNQYQDKNAFNMFDYKNALLFERTNIHNAEAKLNVGIPRVLGQYENFPFWHTLLTNSGINVTLSPYSTHEIYEKGAGTVMSDSICFPAKLVHGHIMELIEQKVDRIFMPMVVFESDQFTNAVNSYNCPIVSSYAEVVNSAINPSQKYDVPLDYPVINFSNQKLLKKGCINYLTSLGIAEKIANQAFSDALAAQAEYKKSLYNKAVEVLNNAKQTGRYVFILAGRPYHSDSLINHKTPEILNALGCDVITEDSVLGAISQLSPELQICSQWSYPNRLYAAASFVAEQPKNIQFVQLNSFGCGPDAIVTDECKAILESKGKTCTIIRVDEITATGSVRLRLRSIIESIRMNHQQPLKVVERKKTAIFAKQDKQRRTILAPYISDFYSPLLPPIFELSGYKLETLPKPDKSSVEWGLKYCNNEICYPATIIVGDIIKALNSGKYQRDEVAIGITQTGGQCRASSYLSLIKKAMISNGFEDIPIVSLSTGNINEIEQPGFRINWLKTLPTTFFAMLFTDSISKMFYSIAPRAKFKQQANQAKDLYIRKLQQLINQHKGKKAIFALLKEAVDHFNQIETLNKDCPQIGIVGEIYVKYNSFGNQHSVDWLVDQGIEPVIPPMIEFFAQCFVNYDSNVDNYIVNKSFVAYFVHFFEKVAQKYIDKTNQILSGFKHYQPFHNIRDMAKKAEEILNLANQYGEGWLIPAGIMTFAEHGINNVISLQPFGCIANHVVSKGVEKRMRDLNPKLNLLYLDFDDGAGEVNVLNRLHFMVSSLKYAQLQRIV</sequence>
<dbReference type="SUPFAM" id="SSF53067">
    <property type="entry name" value="Actin-like ATPase domain"/>
    <property type="match status" value="2"/>
</dbReference>
<feature type="domain" description="DUF2229" evidence="2">
    <location>
        <begin position="681"/>
        <end position="899"/>
    </location>
</feature>
<dbReference type="RefSeq" id="WP_086320724.1">
    <property type="nucleotide sequence ID" value="NZ_NASK01000097.1"/>
</dbReference>
<feature type="domain" description="ATPase BadF/BadG/BcrA/BcrD type" evidence="1">
    <location>
        <begin position="326"/>
        <end position="583"/>
    </location>
</feature>
<dbReference type="InterPro" id="IPR051805">
    <property type="entry name" value="Dehydratase_Activator_Redct"/>
</dbReference>
<dbReference type="Proteomes" id="UP000194968">
    <property type="component" value="Unassembled WGS sequence"/>
</dbReference>
<organism evidence="3 4">
    <name type="scientific">Gilliamella apis</name>
    <dbReference type="NCBI Taxonomy" id="1970738"/>
    <lineage>
        <taxon>Bacteria</taxon>
        <taxon>Pseudomonadati</taxon>
        <taxon>Pseudomonadota</taxon>
        <taxon>Gammaproteobacteria</taxon>
        <taxon>Orbales</taxon>
        <taxon>Orbaceae</taxon>
        <taxon>Gilliamella</taxon>
    </lineage>
</organism>
<dbReference type="PANTHER" id="PTHR32329:SF4">
    <property type="entry name" value="ACTIVATOR OF 2-HYDROXYACYL-COA DEHYDRATASE"/>
    <property type="match status" value="1"/>
</dbReference>
<dbReference type="Gene3D" id="3.30.420.40">
    <property type="match status" value="4"/>
</dbReference>
<evidence type="ECO:0000259" key="1">
    <source>
        <dbReference type="Pfam" id="PF01869"/>
    </source>
</evidence>
<name>A0A242NTV9_9GAMM</name>
<gene>
    <name evidence="3" type="ORF">B6D06_07595</name>
</gene>
<accession>A0A242NTV9</accession>
<evidence type="ECO:0000259" key="2">
    <source>
        <dbReference type="Pfam" id="PF09989"/>
    </source>
</evidence>
<comment type="caution">
    <text evidence="3">The sequence shown here is derived from an EMBL/GenBank/DDBJ whole genome shotgun (WGS) entry which is preliminary data.</text>
</comment>
<evidence type="ECO:0000313" key="4">
    <source>
        <dbReference type="Proteomes" id="UP000194968"/>
    </source>
</evidence>
<reference evidence="3 4" key="1">
    <citation type="submission" date="2017-03" db="EMBL/GenBank/DDBJ databases">
        <title>Comparative genomics of honeybee gut symbionts reveal geographically distinct and subgroup specific antibiotic resistance.</title>
        <authorList>
            <person name="Ludvigsen J."/>
            <person name="Porcellato D."/>
            <person name="Labee-Lund T.M."/>
            <person name="Amdam G.V."/>
            <person name="Rudi K."/>
        </authorList>
    </citation>
    <scope>NUCLEOTIDE SEQUENCE [LARGE SCALE GENOMIC DNA]</scope>
    <source>
        <strain evidence="3 4">A-4-12</strain>
    </source>
</reference>
<feature type="domain" description="ATPase BadF/BadG/BcrA/BcrD type" evidence="1">
    <location>
        <begin position="7"/>
        <end position="259"/>
    </location>
</feature>
<dbReference type="OrthoDB" id="9177882at2"/>
<dbReference type="InterPro" id="IPR043129">
    <property type="entry name" value="ATPase_NBD"/>
</dbReference>
<evidence type="ECO:0000313" key="3">
    <source>
        <dbReference type="EMBL" id="OTQ49217.1"/>
    </source>
</evidence>